<dbReference type="STRING" id="933084.A0A067Q028"/>
<dbReference type="AlphaFoldDB" id="A0A067Q028"/>
<dbReference type="PRINTS" id="PR00420">
    <property type="entry name" value="RNGMNOXGNASE"/>
</dbReference>
<dbReference type="InParanoid" id="A0A067Q028"/>
<sequence length="455" mass="50546">MGSIEPKLKVAICGGGIAGLISAIVLSKCSDLEVHLFEAAHQFNEIGAGIATFPRVWKIMESIGVDKDLVEVASSRSESGDPEELAFRFRKSDQQEGLTFHELTTFGGFHSFHRAEFQQAILKNLPSSCHTHFNKRLTTYTEPSTDSPIILSFQDGTTSTCDVLLGADGIKSAVRRTMLENQIAQASPEESRELLERVPPMWSGTVAYRGLIPRPILEAKWPKHQAFNFAMNYMGQDRHIVVYPISRGQIINVVAFCSKPHLEGTTFDGPSVVNVTKAEMLAEFSNWEPEVQALLDCIEHPSRWAVHALRSLQSYISGRVALLGDAAHAMTPHQGSGAGQAIEDAYILSALLTDPLCTRATLRNTLEIYNTVRLPMANRILEGSRSNGMMYEFNSPGYSQDELHSKEEIGWDMGKLKQLGEEFESRWMWAWTTTAEGDKQEALKMLSDACDRHGQ</sequence>
<protein>
    <recommendedName>
        <fullName evidence="4">FAD-binding domain-containing protein</fullName>
    </recommendedName>
</protein>
<name>A0A067Q028_9AGAM</name>
<dbReference type="GO" id="GO:0016491">
    <property type="term" value="F:oxidoreductase activity"/>
    <property type="evidence" value="ECO:0007669"/>
    <property type="project" value="UniProtKB-KW"/>
</dbReference>
<keyword evidence="6" id="KW-1185">Reference proteome</keyword>
<accession>A0A067Q028</accession>
<dbReference type="InterPro" id="IPR051104">
    <property type="entry name" value="FAD_monoxygenase"/>
</dbReference>
<dbReference type="InterPro" id="IPR036188">
    <property type="entry name" value="FAD/NAD-bd_sf"/>
</dbReference>
<keyword evidence="3" id="KW-0560">Oxidoreductase</keyword>
<dbReference type="Gene3D" id="3.50.50.60">
    <property type="entry name" value="FAD/NAD(P)-binding domain"/>
    <property type="match status" value="1"/>
</dbReference>
<dbReference type="PANTHER" id="PTHR46720:SF3">
    <property type="entry name" value="FAD-BINDING DOMAIN-CONTAINING PROTEIN-RELATED"/>
    <property type="match status" value="1"/>
</dbReference>
<proteinExistence type="predicted"/>
<evidence type="ECO:0000313" key="6">
    <source>
        <dbReference type="Proteomes" id="UP000027265"/>
    </source>
</evidence>
<feature type="domain" description="FAD-binding" evidence="4">
    <location>
        <begin position="297"/>
        <end position="382"/>
    </location>
</feature>
<dbReference type="HOGENOM" id="CLU_009665_6_3_1"/>
<evidence type="ECO:0000256" key="3">
    <source>
        <dbReference type="ARBA" id="ARBA00023002"/>
    </source>
</evidence>
<gene>
    <name evidence="5" type="ORF">JAAARDRAFT_36352</name>
</gene>
<organism evidence="5 6">
    <name type="scientific">Jaapia argillacea MUCL 33604</name>
    <dbReference type="NCBI Taxonomy" id="933084"/>
    <lineage>
        <taxon>Eukaryota</taxon>
        <taxon>Fungi</taxon>
        <taxon>Dikarya</taxon>
        <taxon>Basidiomycota</taxon>
        <taxon>Agaricomycotina</taxon>
        <taxon>Agaricomycetes</taxon>
        <taxon>Agaricomycetidae</taxon>
        <taxon>Jaapiales</taxon>
        <taxon>Jaapiaceae</taxon>
        <taxon>Jaapia</taxon>
    </lineage>
</organism>
<dbReference type="EMBL" id="KL197721">
    <property type="protein sequence ID" value="KDQ56872.1"/>
    <property type="molecule type" value="Genomic_DNA"/>
</dbReference>
<dbReference type="SUPFAM" id="SSF54373">
    <property type="entry name" value="FAD-linked reductases, C-terminal domain"/>
    <property type="match status" value="1"/>
</dbReference>
<dbReference type="PANTHER" id="PTHR46720">
    <property type="entry name" value="HYDROXYLASE, PUTATIVE (AFU_ORTHOLOGUE AFUA_3G01460)-RELATED"/>
    <property type="match status" value="1"/>
</dbReference>
<evidence type="ECO:0000259" key="4">
    <source>
        <dbReference type="Pfam" id="PF01494"/>
    </source>
</evidence>
<dbReference type="OrthoDB" id="417877at2759"/>
<dbReference type="SUPFAM" id="SSF51905">
    <property type="entry name" value="FAD/NAD(P)-binding domain"/>
    <property type="match status" value="1"/>
</dbReference>
<dbReference type="Proteomes" id="UP000027265">
    <property type="component" value="Unassembled WGS sequence"/>
</dbReference>
<evidence type="ECO:0000313" key="5">
    <source>
        <dbReference type="EMBL" id="KDQ56872.1"/>
    </source>
</evidence>
<dbReference type="GO" id="GO:0044550">
    <property type="term" value="P:secondary metabolite biosynthetic process"/>
    <property type="evidence" value="ECO:0007669"/>
    <property type="project" value="TreeGrafter"/>
</dbReference>
<reference evidence="6" key="1">
    <citation type="journal article" date="2014" name="Proc. Natl. Acad. Sci. U.S.A.">
        <title>Extensive sampling of basidiomycete genomes demonstrates inadequacy of the white-rot/brown-rot paradigm for wood decay fungi.</title>
        <authorList>
            <person name="Riley R."/>
            <person name="Salamov A.A."/>
            <person name="Brown D.W."/>
            <person name="Nagy L.G."/>
            <person name="Floudas D."/>
            <person name="Held B.W."/>
            <person name="Levasseur A."/>
            <person name="Lombard V."/>
            <person name="Morin E."/>
            <person name="Otillar R."/>
            <person name="Lindquist E.A."/>
            <person name="Sun H."/>
            <person name="LaButti K.M."/>
            <person name="Schmutz J."/>
            <person name="Jabbour D."/>
            <person name="Luo H."/>
            <person name="Baker S.E."/>
            <person name="Pisabarro A.G."/>
            <person name="Walton J.D."/>
            <person name="Blanchette R.A."/>
            <person name="Henrissat B."/>
            <person name="Martin F."/>
            <person name="Cullen D."/>
            <person name="Hibbett D.S."/>
            <person name="Grigoriev I.V."/>
        </authorList>
    </citation>
    <scope>NUCLEOTIDE SEQUENCE [LARGE SCALE GENOMIC DNA]</scope>
    <source>
        <strain evidence="6">MUCL 33604</strain>
    </source>
</reference>
<dbReference type="InterPro" id="IPR002938">
    <property type="entry name" value="FAD-bd"/>
</dbReference>
<dbReference type="GO" id="GO:0071949">
    <property type="term" value="F:FAD binding"/>
    <property type="evidence" value="ECO:0007669"/>
    <property type="project" value="InterPro"/>
</dbReference>
<evidence type="ECO:0000256" key="1">
    <source>
        <dbReference type="ARBA" id="ARBA00022630"/>
    </source>
</evidence>
<evidence type="ECO:0000256" key="2">
    <source>
        <dbReference type="ARBA" id="ARBA00022827"/>
    </source>
</evidence>
<keyword evidence="1" id="KW-0285">Flavoprotein</keyword>
<feature type="domain" description="FAD-binding" evidence="4">
    <location>
        <begin position="8"/>
        <end position="178"/>
    </location>
</feature>
<dbReference type="Pfam" id="PF01494">
    <property type="entry name" value="FAD_binding_3"/>
    <property type="match status" value="2"/>
</dbReference>
<keyword evidence="2" id="KW-0274">FAD</keyword>